<protein>
    <recommendedName>
        <fullName evidence="3">Secreted protein</fullName>
    </recommendedName>
</protein>
<organism evidence="1 2">
    <name type="scientific">Dolichospermum heterosporum TAC447</name>
    <dbReference type="NCBI Taxonomy" id="747523"/>
    <lineage>
        <taxon>Bacteria</taxon>
        <taxon>Bacillati</taxon>
        <taxon>Cyanobacteriota</taxon>
        <taxon>Cyanophyceae</taxon>
        <taxon>Nostocales</taxon>
        <taxon>Aphanizomenonaceae</taxon>
        <taxon>Dolichospermum</taxon>
        <taxon>Dolichospermum heterosporum</taxon>
    </lineage>
</organism>
<reference evidence="1" key="1">
    <citation type="submission" date="2022-06" db="EMBL/GenBank/DDBJ databases">
        <title>Nostosin G and Spiroidesin B from the Cyanobacterium Dolichospermum sp. NIES-1697.</title>
        <authorList>
            <person name="Phan C.-S."/>
            <person name="Mehjabin J.J."/>
            <person name="Anas A.R.J."/>
            <person name="Hayasaka M."/>
            <person name="Onoki R."/>
            <person name="Wang J."/>
            <person name="Umezawa T."/>
            <person name="Washio K."/>
            <person name="Morikawa M."/>
            <person name="Okino T."/>
        </authorList>
    </citation>
    <scope>NUCLEOTIDE SEQUENCE</scope>
    <source>
        <strain evidence="1">NIES-1697</strain>
    </source>
</reference>
<accession>A0ABY5LW38</accession>
<sequence length="140" mass="15113">MNKLCLTFFAMSLFATTTSTVFIKQARANPLRICTREEVEASLANLDTLKDCQPDFSQANEEIAQLSACSQIQMPEVLNLMRPIAEPRLLKCVPDLEQVNSLASSIGGKISGALANLSGAEIGNEGKYELTGISYNIAGK</sequence>
<gene>
    <name evidence="1" type="ORF">NG743_22675</name>
</gene>
<dbReference type="RefSeq" id="WP_257120950.1">
    <property type="nucleotide sequence ID" value="NZ_CP099464.1"/>
</dbReference>
<name>A0ABY5LW38_9CYAN</name>
<evidence type="ECO:0000313" key="1">
    <source>
        <dbReference type="EMBL" id="UUO14791.1"/>
    </source>
</evidence>
<evidence type="ECO:0000313" key="2">
    <source>
        <dbReference type="Proteomes" id="UP001057561"/>
    </source>
</evidence>
<keyword evidence="2" id="KW-1185">Reference proteome</keyword>
<evidence type="ECO:0008006" key="3">
    <source>
        <dbReference type="Google" id="ProtNLM"/>
    </source>
</evidence>
<dbReference type="Proteomes" id="UP001057561">
    <property type="component" value="Chromosome"/>
</dbReference>
<dbReference type="EMBL" id="CP099464">
    <property type="protein sequence ID" value="UUO14791.1"/>
    <property type="molecule type" value="Genomic_DNA"/>
</dbReference>
<proteinExistence type="predicted"/>